<dbReference type="OrthoDB" id="9812539at2"/>
<evidence type="ECO:0000313" key="2">
    <source>
        <dbReference type="EMBL" id="ARU57224.1"/>
    </source>
</evidence>
<dbReference type="AlphaFoldDB" id="A0A1Y0ICV6"/>
<reference evidence="2 3" key="1">
    <citation type="submission" date="2017-05" db="EMBL/GenBank/DDBJ databases">
        <title>Genomic insights into alkan degradation activity of Oleiphilus messinensis.</title>
        <authorList>
            <person name="Kozyavkin S.A."/>
            <person name="Slesarev A.I."/>
            <person name="Golyshin P.N."/>
            <person name="Korzhenkov A."/>
            <person name="Golyshina O.N."/>
            <person name="Toshchakov S.V."/>
        </authorList>
    </citation>
    <scope>NUCLEOTIDE SEQUENCE [LARGE SCALE GENOMIC DNA]</scope>
    <source>
        <strain evidence="2 3">ME102</strain>
    </source>
</reference>
<feature type="transmembrane region" description="Helical" evidence="1">
    <location>
        <begin position="67"/>
        <end position="89"/>
    </location>
</feature>
<dbReference type="InterPro" id="IPR021329">
    <property type="entry name" value="DUF2938"/>
</dbReference>
<sequence>MNTLLYILTIGIGATVVMDLWGALRKPLLGIPPANYGMVGRWIGHMTNGRFIHTAIAQSSPIPGEHIIGWAIHYLTGVAFAGLLVAIWGSNWIQNPSIGPALAVGIGTILAPFLLMQPGMGAGIAASRTPNPAASRIQSLITHAIFGFGLFLSGYIVQLFLPE</sequence>
<dbReference type="Pfam" id="PF11158">
    <property type="entry name" value="DUF2938"/>
    <property type="match status" value="1"/>
</dbReference>
<keyword evidence="1" id="KW-1133">Transmembrane helix</keyword>
<dbReference type="Proteomes" id="UP000196027">
    <property type="component" value="Chromosome"/>
</dbReference>
<feature type="transmembrane region" description="Helical" evidence="1">
    <location>
        <begin position="101"/>
        <end position="119"/>
    </location>
</feature>
<keyword evidence="3" id="KW-1185">Reference proteome</keyword>
<gene>
    <name evidence="2" type="ORF">OLMES_3182</name>
</gene>
<dbReference type="KEGG" id="ome:OLMES_3182"/>
<name>A0A1Y0ICV6_9GAMM</name>
<keyword evidence="1" id="KW-0812">Transmembrane</keyword>
<feature type="transmembrane region" description="Helical" evidence="1">
    <location>
        <begin position="140"/>
        <end position="161"/>
    </location>
</feature>
<dbReference type="EMBL" id="CP021425">
    <property type="protein sequence ID" value="ARU57224.1"/>
    <property type="molecule type" value="Genomic_DNA"/>
</dbReference>
<accession>A0A1Y0ICV6</accession>
<evidence type="ECO:0000256" key="1">
    <source>
        <dbReference type="SAM" id="Phobius"/>
    </source>
</evidence>
<evidence type="ECO:0000313" key="3">
    <source>
        <dbReference type="Proteomes" id="UP000196027"/>
    </source>
</evidence>
<proteinExistence type="predicted"/>
<dbReference type="RefSeq" id="WP_087462141.1">
    <property type="nucleotide sequence ID" value="NZ_CP021425.1"/>
</dbReference>
<feature type="transmembrane region" description="Helical" evidence="1">
    <location>
        <begin position="6"/>
        <end position="24"/>
    </location>
</feature>
<organism evidence="2 3">
    <name type="scientific">Oleiphilus messinensis</name>
    <dbReference type="NCBI Taxonomy" id="141451"/>
    <lineage>
        <taxon>Bacteria</taxon>
        <taxon>Pseudomonadati</taxon>
        <taxon>Pseudomonadota</taxon>
        <taxon>Gammaproteobacteria</taxon>
        <taxon>Oceanospirillales</taxon>
        <taxon>Oleiphilaceae</taxon>
        <taxon>Oleiphilus</taxon>
    </lineage>
</organism>
<keyword evidence="1" id="KW-0472">Membrane</keyword>
<protein>
    <submittedName>
        <fullName evidence="2">Membrane protein</fullName>
    </submittedName>
</protein>